<organism evidence="1 2">
    <name type="scientific">Streblomastix strix</name>
    <dbReference type="NCBI Taxonomy" id="222440"/>
    <lineage>
        <taxon>Eukaryota</taxon>
        <taxon>Metamonada</taxon>
        <taxon>Preaxostyla</taxon>
        <taxon>Oxymonadida</taxon>
        <taxon>Streblomastigidae</taxon>
        <taxon>Streblomastix</taxon>
    </lineage>
</organism>
<reference evidence="1 2" key="1">
    <citation type="submission" date="2019-03" db="EMBL/GenBank/DDBJ databases">
        <title>Single cell metagenomics reveals metabolic interactions within the superorganism composed of flagellate Streblomastix strix and complex community of Bacteroidetes bacteria on its surface.</title>
        <authorList>
            <person name="Treitli S.C."/>
            <person name="Kolisko M."/>
            <person name="Husnik F."/>
            <person name="Keeling P."/>
            <person name="Hampl V."/>
        </authorList>
    </citation>
    <scope>NUCLEOTIDE SEQUENCE [LARGE SCALE GENOMIC DNA]</scope>
    <source>
        <strain evidence="1">ST1C</strain>
    </source>
</reference>
<proteinExistence type="predicted"/>
<evidence type="ECO:0000313" key="1">
    <source>
        <dbReference type="EMBL" id="KAA6345021.1"/>
    </source>
</evidence>
<protein>
    <submittedName>
        <fullName evidence="1">Uncharacterized protein</fullName>
    </submittedName>
</protein>
<gene>
    <name evidence="1" type="ORF">EZS28_052196</name>
</gene>
<comment type="caution">
    <text evidence="1">The sequence shown here is derived from an EMBL/GenBank/DDBJ whole genome shotgun (WGS) entry which is preliminary data.</text>
</comment>
<evidence type="ECO:0000313" key="2">
    <source>
        <dbReference type="Proteomes" id="UP000324800"/>
    </source>
</evidence>
<dbReference type="EMBL" id="SNRW01040298">
    <property type="protein sequence ID" value="KAA6345021.1"/>
    <property type="molecule type" value="Genomic_DNA"/>
</dbReference>
<dbReference type="Proteomes" id="UP000324800">
    <property type="component" value="Unassembled WGS sequence"/>
</dbReference>
<name>A0A5J4SI68_9EUKA</name>
<dbReference type="AlphaFoldDB" id="A0A5J4SI68"/>
<sequence length="116" mass="12975">MGKGCCAIAISFLHKAMLLPDEFRGAMIEILKRNHSDIISGNFATVLNKCISDTDTYTYDHGLILALNLLRFGSEDVQQKVKEGVPIERVRNLMTNLDDKIQLTAELLNQRIIAIS</sequence>
<accession>A0A5J4SI68</accession>